<accession>A0AA39R813</accession>
<dbReference type="GO" id="GO:0016747">
    <property type="term" value="F:acyltransferase activity, transferring groups other than amino-acyl groups"/>
    <property type="evidence" value="ECO:0007669"/>
    <property type="project" value="TreeGrafter"/>
</dbReference>
<gene>
    <name evidence="2" type="ORF">JMJ35_002397</name>
</gene>
<reference evidence="2" key="1">
    <citation type="submission" date="2023-03" db="EMBL/GenBank/DDBJ databases">
        <title>Complete genome of Cladonia borealis.</title>
        <authorList>
            <person name="Park H."/>
        </authorList>
    </citation>
    <scope>NUCLEOTIDE SEQUENCE</scope>
    <source>
        <strain evidence="2">ANT050790</strain>
    </source>
</reference>
<dbReference type="Pfam" id="PF02458">
    <property type="entry name" value="Transferase"/>
    <property type="match status" value="1"/>
</dbReference>
<organism evidence="2 3">
    <name type="scientific">Cladonia borealis</name>
    <dbReference type="NCBI Taxonomy" id="184061"/>
    <lineage>
        <taxon>Eukaryota</taxon>
        <taxon>Fungi</taxon>
        <taxon>Dikarya</taxon>
        <taxon>Ascomycota</taxon>
        <taxon>Pezizomycotina</taxon>
        <taxon>Lecanoromycetes</taxon>
        <taxon>OSLEUM clade</taxon>
        <taxon>Lecanoromycetidae</taxon>
        <taxon>Lecanorales</taxon>
        <taxon>Lecanorineae</taxon>
        <taxon>Cladoniaceae</taxon>
        <taxon>Cladonia</taxon>
    </lineage>
</organism>
<evidence type="ECO:0000313" key="3">
    <source>
        <dbReference type="Proteomes" id="UP001166286"/>
    </source>
</evidence>
<sequence length="324" mass="35830">MPVGKLDGAFLAPLSGYNTTTKVMAAQANLIDGGCLLSVYFLHSFVDVFGASLVMGAWAENCRKEGLPLRQGRQSLGLPSSPILRQDEYERLKKRPELWNVLGLDWPPVRRNSAPATSFQNTSIISTSIFSATPTTVSKLEQDASPAPVPLMAPNGQKAAGWISTKDALAALLWRCIMKARFPSQPVTNMRVENYNSVIAVAMDGRKSLAIPINYVGNVVFESMTELLVLSSRQRPVSLQSPPPCMDLSKRTSPTMNMYAVQYFVKQGKQSFSVCPWDNSRTIRSVQPRQPNGNVEVVIGLEVEQMERLRADPDLSQYLAYESW</sequence>
<evidence type="ECO:0000256" key="1">
    <source>
        <dbReference type="ARBA" id="ARBA00022679"/>
    </source>
</evidence>
<dbReference type="PANTHER" id="PTHR31642">
    <property type="entry name" value="TRICHOTHECENE 3-O-ACETYLTRANSFERASE"/>
    <property type="match status" value="1"/>
</dbReference>
<protein>
    <submittedName>
        <fullName evidence="2">Uncharacterized protein</fullName>
    </submittedName>
</protein>
<dbReference type="InterPro" id="IPR023213">
    <property type="entry name" value="CAT-like_dom_sf"/>
</dbReference>
<dbReference type="Gene3D" id="3.30.559.10">
    <property type="entry name" value="Chloramphenicol acetyltransferase-like domain"/>
    <property type="match status" value="2"/>
</dbReference>
<dbReference type="PANTHER" id="PTHR31642:SF310">
    <property type="entry name" value="FATTY ALCOHOL:CAFFEOYL-COA ACYLTRANSFERASE"/>
    <property type="match status" value="1"/>
</dbReference>
<comment type="caution">
    <text evidence="2">The sequence shown here is derived from an EMBL/GenBank/DDBJ whole genome shotgun (WGS) entry which is preliminary data.</text>
</comment>
<dbReference type="EMBL" id="JAFEKC020000004">
    <property type="protein sequence ID" value="KAK0515018.1"/>
    <property type="molecule type" value="Genomic_DNA"/>
</dbReference>
<name>A0AA39R813_9LECA</name>
<dbReference type="Proteomes" id="UP001166286">
    <property type="component" value="Unassembled WGS sequence"/>
</dbReference>
<evidence type="ECO:0000313" key="2">
    <source>
        <dbReference type="EMBL" id="KAK0515018.1"/>
    </source>
</evidence>
<keyword evidence="1" id="KW-0808">Transferase</keyword>
<dbReference type="InterPro" id="IPR050317">
    <property type="entry name" value="Plant_Fungal_Acyltransferase"/>
</dbReference>
<proteinExistence type="predicted"/>
<dbReference type="AlphaFoldDB" id="A0AA39R813"/>
<keyword evidence="3" id="KW-1185">Reference proteome</keyword>